<dbReference type="RefSeq" id="WP_320686281.1">
    <property type="nucleotide sequence ID" value="NZ_JAXBLV010000110.1"/>
</dbReference>
<feature type="domain" description="Nal1 C-terminal" evidence="1">
    <location>
        <begin position="228"/>
        <end position="308"/>
    </location>
</feature>
<dbReference type="Gene3D" id="2.40.10.10">
    <property type="entry name" value="Trypsin-like serine proteases"/>
    <property type="match status" value="1"/>
</dbReference>
<evidence type="ECO:0000259" key="1">
    <source>
        <dbReference type="Pfam" id="PF25819"/>
    </source>
</evidence>
<dbReference type="InterPro" id="IPR043504">
    <property type="entry name" value="Peptidase_S1_PA_chymotrypsin"/>
</dbReference>
<accession>A0ABU5EW59</accession>
<dbReference type="InterPro" id="IPR009003">
    <property type="entry name" value="Peptidase_S1_PA"/>
</dbReference>
<dbReference type="Pfam" id="PF25819">
    <property type="entry name" value="Nal1_C"/>
    <property type="match status" value="1"/>
</dbReference>
<dbReference type="EMBL" id="JAXBLV010000110">
    <property type="protein sequence ID" value="MDY3559536.1"/>
    <property type="molecule type" value="Genomic_DNA"/>
</dbReference>
<evidence type="ECO:0000313" key="2">
    <source>
        <dbReference type="EMBL" id="MDY3559536.1"/>
    </source>
</evidence>
<dbReference type="InterPro" id="IPR057904">
    <property type="entry name" value="Nal1_C"/>
</dbReference>
<gene>
    <name evidence="2" type="ORF">R5W23_000529</name>
</gene>
<organism evidence="2 3">
    <name type="scientific">Gemmata algarum</name>
    <dbReference type="NCBI Taxonomy" id="2975278"/>
    <lineage>
        <taxon>Bacteria</taxon>
        <taxon>Pseudomonadati</taxon>
        <taxon>Planctomycetota</taxon>
        <taxon>Planctomycetia</taxon>
        <taxon>Gemmatales</taxon>
        <taxon>Gemmataceae</taxon>
        <taxon>Gemmata</taxon>
    </lineage>
</organism>
<reference evidence="3" key="1">
    <citation type="journal article" date="2023" name="Mar. Drugs">
        <title>Gemmata algarum, a Novel Planctomycete Isolated from an Algal Mat, Displays Antimicrobial Activity.</title>
        <authorList>
            <person name="Kumar G."/>
            <person name="Kallscheuer N."/>
            <person name="Kashif M."/>
            <person name="Ahamad S."/>
            <person name="Jagadeeshwari U."/>
            <person name="Pannikurungottu S."/>
            <person name="Haufschild T."/>
            <person name="Kabuu M."/>
            <person name="Sasikala C."/>
            <person name="Jogler C."/>
            <person name="Ramana C."/>
        </authorList>
    </citation>
    <scope>NUCLEOTIDE SEQUENCE [LARGE SCALE GENOMIC DNA]</scope>
    <source>
        <strain evidence="3">JC673</strain>
    </source>
</reference>
<dbReference type="SUPFAM" id="SSF50494">
    <property type="entry name" value="Trypsin-like serine proteases"/>
    <property type="match status" value="1"/>
</dbReference>
<protein>
    <submittedName>
        <fullName evidence="2">S1 family peptidase</fullName>
    </submittedName>
</protein>
<evidence type="ECO:0000313" key="3">
    <source>
        <dbReference type="Proteomes" id="UP001272242"/>
    </source>
</evidence>
<dbReference type="Proteomes" id="UP001272242">
    <property type="component" value="Unassembled WGS sequence"/>
</dbReference>
<sequence length="334" mass="34607">MLLDSARGLKQSLFETVLAPFTADGPIVKSLALPAGPMSSVAPVQPSIALGLSRGAGSDFRIAVRCQRRELMDGKEISQIEKKAKGEVDVQFIGTVTKRAAPLWNQQRHRPLQIGTSVGHVKISAGTLGAIVTQRGTGGHLILSNNHVLANEGRAKKGDAILQTGAFDGGTDPADRVATLTDKVAFRKSKPNAVDAAIAALVDGIEFDARTVRGLGKLAGLGPGFVDIGTEVAKLGRTTGLTRGTVTAFELDNVVVQFDAGFLQFDGQLEIEGTDEPFSAGGDSGSLILDAGTKLAIGLLFAGSEIGGSNGLGVTYANPLRTVLDALKVDLVSA</sequence>
<keyword evidence="3" id="KW-1185">Reference proteome</keyword>
<comment type="caution">
    <text evidence="2">The sequence shown here is derived from an EMBL/GenBank/DDBJ whole genome shotgun (WGS) entry which is preliminary data.</text>
</comment>
<name>A0ABU5EW59_9BACT</name>
<proteinExistence type="predicted"/>